<dbReference type="GO" id="GO:0005840">
    <property type="term" value="C:ribosome"/>
    <property type="evidence" value="ECO:0007669"/>
    <property type="project" value="UniProtKB-KW"/>
</dbReference>
<keyword evidence="1 2" id="KW-0694">RNA-binding</keyword>
<dbReference type="EMBL" id="CP003985">
    <property type="protein sequence ID" value="AGF76597.1"/>
    <property type="molecule type" value="Genomic_DNA"/>
</dbReference>
<dbReference type="SMART" id="SM01103">
    <property type="entry name" value="CRS1_YhbY"/>
    <property type="match status" value="1"/>
</dbReference>
<keyword evidence="5" id="KW-1185">Reference proteome</keyword>
<evidence type="ECO:0000259" key="3">
    <source>
        <dbReference type="PROSITE" id="PS51295"/>
    </source>
</evidence>
<dbReference type="eggNOG" id="COG1534">
    <property type="taxonomic scope" value="Bacteria"/>
</dbReference>
<name>M1P4H6_DESSD</name>
<dbReference type="PANTHER" id="PTHR40065">
    <property type="entry name" value="RNA-BINDING PROTEIN YHBY"/>
    <property type="match status" value="1"/>
</dbReference>
<dbReference type="PROSITE" id="PS51295">
    <property type="entry name" value="CRM"/>
    <property type="match status" value="1"/>
</dbReference>
<protein>
    <submittedName>
        <fullName evidence="4">Putative RNA-binding protein containing KH domain, possibly ribosomal protein</fullName>
    </submittedName>
</protein>
<gene>
    <name evidence="4" type="ordered locus">UWK_00008</name>
</gene>
<keyword evidence="4" id="KW-0689">Ribosomal protein</keyword>
<dbReference type="SUPFAM" id="SSF75471">
    <property type="entry name" value="YhbY-like"/>
    <property type="match status" value="1"/>
</dbReference>
<evidence type="ECO:0000256" key="1">
    <source>
        <dbReference type="ARBA" id="ARBA00022884"/>
    </source>
</evidence>
<dbReference type="PANTHER" id="PTHR40065:SF3">
    <property type="entry name" value="RNA-BINDING PROTEIN YHBY"/>
    <property type="match status" value="1"/>
</dbReference>
<dbReference type="AlphaFoldDB" id="M1P4H6"/>
<dbReference type="Proteomes" id="UP000011721">
    <property type="component" value="Chromosome"/>
</dbReference>
<evidence type="ECO:0000313" key="4">
    <source>
        <dbReference type="EMBL" id="AGF76597.1"/>
    </source>
</evidence>
<evidence type="ECO:0000313" key="5">
    <source>
        <dbReference type="Proteomes" id="UP000011721"/>
    </source>
</evidence>
<dbReference type="InterPro" id="IPR051925">
    <property type="entry name" value="RNA-binding_domain"/>
</dbReference>
<dbReference type="STRING" id="1167006.UWK_00008"/>
<dbReference type="InterPro" id="IPR035920">
    <property type="entry name" value="YhbY-like_sf"/>
</dbReference>
<dbReference type="Gene3D" id="3.30.110.60">
    <property type="entry name" value="YhbY-like"/>
    <property type="match status" value="1"/>
</dbReference>
<keyword evidence="4" id="KW-0687">Ribonucleoprotein</keyword>
<dbReference type="InterPro" id="IPR001890">
    <property type="entry name" value="RNA-binding_CRM"/>
</dbReference>
<organism evidence="4 5">
    <name type="scientific">Desulfocapsa sulfexigens (strain DSM 10523 / SB164P1)</name>
    <dbReference type="NCBI Taxonomy" id="1167006"/>
    <lineage>
        <taxon>Bacteria</taxon>
        <taxon>Pseudomonadati</taxon>
        <taxon>Thermodesulfobacteriota</taxon>
        <taxon>Desulfobulbia</taxon>
        <taxon>Desulfobulbales</taxon>
        <taxon>Desulfocapsaceae</taxon>
        <taxon>Desulfocapsa</taxon>
    </lineage>
</organism>
<proteinExistence type="predicted"/>
<reference evidence="5" key="1">
    <citation type="journal article" date="2013" name="Stand. Genomic Sci.">
        <title>Complete genome sequence of Desulfocapsa sulfexigens, a marine deltaproteobacterium specialized in disproportionating inorganic sulfur compounds.</title>
        <authorList>
            <person name="Finster K.W."/>
            <person name="Kjeldsen K.U."/>
            <person name="Kube M."/>
            <person name="Reinhardt R."/>
            <person name="Mussmann M."/>
            <person name="Amann R."/>
            <person name="Schreiber L."/>
        </authorList>
    </citation>
    <scope>NUCLEOTIDE SEQUENCE [LARGE SCALE GENOMIC DNA]</scope>
    <source>
        <strain evidence="5">DSM 10523 / SB164P1</strain>
    </source>
</reference>
<evidence type="ECO:0000256" key="2">
    <source>
        <dbReference type="PROSITE-ProRule" id="PRU00626"/>
    </source>
</evidence>
<dbReference type="GO" id="GO:0003723">
    <property type="term" value="F:RNA binding"/>
    <property type="evidence" value="ECO:0007669"/>
    <property type="project" value="UniProtKB-UniRule"/>
</dbReference>
<dbReference type="Pfam" id="PF01985">
    <property type="entry name" value="CRS1_YhbY"/>
    <property type="match status" value="1"/>
</dbReference>
<dbReference type="HOGENOM" id="CLU_095994_1_2_7"/>
<dbReference type="KEGG" id="dsf:UWK_00008"/>
<sequence length="72" mass="8156">MGEKIIKATELELSRHELIKVKIGKSSPAAKQETAEYLLNHSKSSLVQIIGNTILLYRKNVKLDKEKQIKLP</sequence>
<feature type="domain" description="CRM" evidence="3">
    <location>
        <begin position="1"/>
        <end position="69"/>
    </location>
</feature>
<accession>M1P4H6</accession>